<evidence type="ECO:0000256" key="17">
    <source>
        <dbReference type="ARBA" id="ARBA00049628"/>
    </source>
</evidence>
<dbReference type="NCBIfam" id="TIGR01173">
    <property type="entry name" value="glmU"/>
    <property type="match status" value="1"/>
</dbReference>
<dbReference type="SUPFAM" id="SSF53448">
    <property type="entry name" value="Nucleotide-diphospho-sugar transferases"/>
    <property type="match status" value="1"/>
</dbReference>
<comment type="pathway">
    <text evidence="18">Bacterial outer membrane biogenesis; LPS lipid A biosynthesis.</text>
</comment>
<dbReference type="SUPFAM" id="SSF51161">
    <property type="entry name" value="Trimeric LpxA-like enzymes"/>
    <property type="match status" value="1"/>
</dbReference>
<feature type="active site" description="Proton acceptor" evidence="18">
    <location>
        <position position="362"/>
    </location>
</feature>
<feature type="binding site" evidence="18">
    <location>
        <position position="102"/>
    </location>
    <ligand>
        <name>Mg(2+)</name>
        <dbReference type="ChEBI" id="CHEBI:18420"/>
    </ligand>
</feature>
<dbReference type="InterPro" id="IPR001451">
    <property type="entry name" value="Hexapep"/>
</dbReference>
<dbReference type="InterPro" id="IPR005882">
    <property type="entry name" value="Bifunctional_GlmU"/>
</dbReference>
<feature type="binding site" evidence="18">
    <location>
        <begin position="100"/>
        <end position="102"/>
    </location>
    <ligand>
        <name>UDP-N-acetyl-alpha-D-glucosamine</name>
        <dbReference type="ChEBI" id="CHEBI:57705"/>
    </ligand>
</feature>
<evidence type="ECO:0000256" key="14">
    <source>
        <dbReference type="ARBA" id="ARBA00023316"/>
    </source>
</evidence>
<feature type="binding site" evidence="18">
    <location>
        <position position="332"/>
    </location>
    <ligand>
        <name>UDP-N-acetyl-alpha-D-glucosamine</name>
        <dbReference type="ChEBI" id="CHEBI:57705"/>
    </ligand>
</feature>
<evidence type="ECO:0000259" key="19">
    <source>
        <dbReference type="Pfam" id="PF12804"/>
    </source>
</evidence>
<feature type="binding site" evidence="18">
    <location>
        <position position="422"/>
    </location>
    <ligand>
        <name>acetyl-CoA</name>
        <dbReference type="ChEBI" id="CHEBI:57288"/>
    </ligand>
</feature>
<keyword evidence="9 18" id="KW-0460">Magnesium</keyword>
<evidence type="ECO:0000256" key="13">
    <source>
        <dbReference type="ARBA" id="ARBA00023315"/>
    </source>
</evidence>
<dbReference type="HAMAP" id="MF_01631">
    <property type="entry name" value="GlmU"/>
    <property type="match status" value="1"/>
</dbReference>
<keyword evidence="4 18" id="KW-0963">Cytoplasm</keyword>
<comment type="function">
    <text evidence="17 18">Catalyzes the last two sequential reactions in the de novo biosynthetic pathway for UDP-N-acetylglucosamine (UDP-GlcNAc). The C-terminal domain catalyzes the transfer of acetyl group from acetyl coenzyme A to glucosamine-1-phosphate (GlcN-1-P) to produce N-acetylglucosamine-1-phosphate (GlcNAc-1-P), which is converted into UDP-GlcNAc by the transfer of uridine 5-monophosphate (from uridine 5-triphosphate), a reaction catalyzed by the N-terminal domain.</text>
</comment>
<evidence type="ECO:0000256" key="8">
    <source>
        <dbReference type="ARBA" id="ARBA00022737"/>
    </source>
</evidence>
<dbReference type="PANTHER" id="PTHR43584">
    <property type="entry name" value="NUCLEOTIDYL TRANSFERASE"/>
    <property type="match status" value="1"/>
</dbReference>
<keyword evidence="11 18" id="KW-0573">Peptidoglycan synthesis</keyword>
<feature type="binding site" evidence="18">
    <location>
        <begin position="385"/>
        <end position="386"/>
    </location>
    <ligand>
        <name>acetyl-CoA</name>
        <dbReference type="ChEBI" id="CHEBI:57288"/>
    </ligand>
</feature>
<evidence type="ECO:0000256" key="5">
    <source>
        <dbReference type="ARBA" id="ARBA00022679"/>
    </source>
</evidence>
<protein>
    <recommendedName>
        <fullName evidence="18">Bifunctional protein GlmU</fullName>
    </recommendedName>
    <domain>
        <recommendedName>
            <fullName evidence="18">UDP-N-acetylglucosamine pyrophosphorylase</fullName>
            <ecNumber evidence="18">2.7.7.23</ecNumber>
        </recommendedName>
        <alternativeName>
            <fullName evidence="18">N-acetylglucosamine-1-phosphate uridyltransferase</fullName>
        </alternativeName>
    </domain>
    <domain>
        <recommendedName>
            <fullName evidence="18">Glucosamine-1-phosphate N-acetyltransferase</fullName>
            <ecNumber evidence="18">2.3.1.157</ecNumber>
        </recommendedName>
    </domain>
</protein>
<dbReference type="GO" id="GO:0008360">
    <property type="term" value="P:regulation of cell shape"/>
    <property type="evidence" value="ECO:0007669"/>
    <property type="project" value="UniProtKB-KW"/>
</dbReference>
<evidence type="ECO:0000256" key="7">
    <source>
        <dbReference type="ARBA" id="ARBA00022723"/>
    </source>
</evidence>
<dbReference type="InterPro" id="IPR050065">
    <property type="entry name" value="GlmU-like"/>
</dbReference>
<dbReference type="AlphaFoldDB" id="A0A9D1A033"/>
<dbReference type="InterPro" id="IPR018357">
    <property type="entry name" value="Hexapep_transf_CS"/>
</dbReference>
<evidence type="ECO:0000256" key="4">
    <source>
        <dbReference type="ARBA" id="ARBA00022490"/>
    </source>
</evidence>
<comment type="similarity">
    <text evidence="2 18">In the C-terminal section; belongs to the transferase hexapeptide repeat family.</text>
</comment>
<dbReference type="NCBIfam" id="NF010934">
    <property type="entry name" value="PRK14354.1"/>
    <property type="match status" value="1"/>
</dbReference>
<dbReference type="GO" id="GO:0016020">
    <property type="term" value="C:membrane"/>
    <property type="evidence" value="ECO:0007669"/>
    <property type="project" value="GOC"/>
</dbReference>
<evidence type="ECO:0000256" key="15">
    <source>
        <dbReference type="ARBA" id="ARBA00048247"/>
    </source>
</evidence>
<feature type="domain" description="MobA-like NTP transferase" evidence="19">
    <location>
        <begin position="5"/>
        <end position="138"/>
    </location>
</feature>
<evidence type="ECO:0000256" key="16">
    <source>
        <dbReference type="ARBA" id="ARBA00048493"/>
    </source>
</evidence>
<feature type="binding site" evidence="18">
    <location>
        <begin position="77"/>
        <end position="78"/>
    </location>
    <ligand>
        <name>UDP-N-acetyl-alpha-D-glucosamine</name>
        <dbReference type="ChEBI" id="CHEBI:57705"/>
    </ligand>
</feature>
<keyword evidence="6 18" id="KW-0548">Nucleotidyltransferase</keyword>
<dbReference type="GO" id="GO:0071555">
    <property type="term" value="P:cell wall organization"/>
    <property type="evidence" value="ECO:0007669"/>
    <property type="project" value="UniProtKB-KW"/>
</dbReference>
<keyword evidence="14 18" id="KW-0961">Cell wall biogenesis/degradation</keyword>
<evidence type="ECO:0000256" key="11">
    <source>
        <dbReference type="ARBA" id="ARBA00022984"/>
    </source>
</evidence>
<feature type="binding site" evidence="18">
    <location>
        <begin position="8"/>
        <end position="11"/>
    </location>
    <ligand>
        <name>UDP-N-acetyl-alpha-D-glucosamine</name>
        <dbReference type="ChEBI" id="CHEBI:57705"/>
    </ligand>
</feature>
<evidence type="ECO:0000256" key="2">
    <source>
        <dbReference type="ARBA" id="ARBA00007707"/>
    </source>
</evidence>
<dbReference type="GO" id="GO:0000902">
    <property type="term" value="P:cell morphogenesis"/>
    <property type="evidence" value="ECO:0007669"/>
    <property type="project" value="UniProtKB-UniRule"/>
</dbReference>
<feature type="binding site" evidence="18">
    <location>
        <position position="139"/>
    </location>
    <ligand>
        <name>UDP-N-acetyl-alpha-D-glucosamine</name>
        <dbReference type="ChEBI" id="CHEBI:57705"/>
    </ligand>
</feature>
<feature type="binding site" evidence="18">
    <location>
        <position position="72"/>
    </location>
    <ligand>
        <name>UDP-N-acetyl-alpha-D-glucosamine</name>
        <dbReference type="ChEBI" id="CHEBI:57705"/>
    </ligand>
</feature>
<feature type="region of interest" description="Linker" evidence="18">
    <location>
        <begin position="230"/>
        <end position="250"/>
    </location>
</feature>
<keyword evidence="8 18" id="KW-0677">Repeat</keyword>
<comment type="catalytic activity">
    <reaction evidence="16 18">
        <text>N-acetyl-alpha-D-glucosamine 1-phosphate + UTP + H(+) = UDP-N-acetyl-alpha-D-glucosamine + diphosphate</text>
        <dbReference type="Rhea" id="RHEA:13509"/>
        <dbReference type="ChEBI" id="CHEBI:15378"/>
        <dbReference type="ChEBI" id="CHEBI:33019"/>
        <dbReference type="ChEBI" id="CHEBI:46398"/>
        <dbReference type="ChEBI" id="CHEBI:57705"/>
        <dbReference type="ChEBI" id="CHEBI:57776"/>
        <dbReference type="EC" id="2.7.7.23"/>
    </reaction>
</comment>
<comment type="catalytic activity">
    <reaction evidence="15 18">
        <text>alpha-D-glucosamine 1-phosphate + acetyl-CoA = N-acetyl-alpha-D-glucosamine 1-phosphate + CoA + H(+)</text>
        <dbReference type="Rhea" id="RHEA:13725"/>
        <dbReference type="ChEBI" id="CHEBI:15378"/>
        <dbReference type="ChEBI" id="CHEBI:57287"/>
        <dbReference type="ChEBI" id="CHEBI:57288"/>
        <dbReference type="ChEBI" id="CHEBI:57776"/>
        <dbReference type="ChEBI" id="CHEBI:58516"/>
        <dbReference type="EC" id="2.3.1.157"/>
    </reaction>
</comment>
<evidence type="ECO:0000256" key="18">
    <source>
        <dbReference type="HAMAP-Rule" id="MF_01631"/>
    </source>
</evidence>
<feature type="binding site" evidence="18">
    <location>
        <position position="404"/>
    </location>
    <ligand>
        <name>acetyl-CoA</name>
        <dbReference type="ChEBI" id="CHEBI:57288"/>
    </ligand>
</feature>
<evidence type="ECO:0000256" key="1">
    <source>
        <dbReference type="ARBA" id="ARBA00004496"/>
    </source>
</evidence>
<keyword evidence="7 18" id="KW-0479">Metal-binding</keyword>
<dbReference type="PROSITE" id="PS00101">
    <property type="entry name" value="HEXAPEP_TRANSFERASES"/>
    <property type="match status" value="1"/>
</dbReference>
<feature type="binding site" evidence="18">
    <location>
        <position position="350"/>
    </location>
    <ligand>
        <name>UDP-N-acetyl-alpha-D-glucosamine</name>
        <dbReference type="ChEBI" id="CHEBI:57705"/>
    </ligand>
</feature>
<comment type="cofactor">
    <cofactor evidence="18">
        <name>Mg(2+)</name>
        <dbReference type="ChEBI" id="CHEBI:18420"/>
    </cofactor>
    <text evidence="18">Binds 1 Mg(2+) ion per subunit.</text>
</comment>
<evidence type="ECO:0000256" key="10">
    <source>
        <dbReference type="ARBA" id="ARBA00022960"/>
    </source>
</evidence>
<feature type="binding site" evidence="18">
    <location>
        <position position="169"/>
    </location>
    <ligand>
        <name>UDP-N-acetyl-alpha-D-glucosamine</name>
        <dbReference type="ChEBI" id="CHEBI:57705"/>
    </ligand>
</feature>
<organism evidence="20 21">
    <name type="scientific">Candidatus Aveggerthella stercoripullorum</name>
    <dbReference type="NCBI Taxonomy" id="2840688"/>
    <lineage>
        <taxon>Bacteria</taxon>
        <taxon>Bacillati</taxon>
        <taxon>Actinomycetota</taxon>
        <taxon>Coriobacteriia</taxon>
        <taxon>Eggerthellales</taxon>
        <taxon>Eggerthellaceae</taxon>
        <taxon>Eggerthellaceae incertae sedis</taxon>
        <taxon>Candidatus Aveggerthella</taxon>
    </lineage>
</organism>
<comment type="caution">
    <text evidence="20">The sequence shown here is derived from an EMBL/GenBank/DDBJ whole genome shotgun (WGS) entry which is preliminary data.</text>
</comment>
<dbReference type="Gene3D" id="3.90.550.10">
    <property type="entry name" value="Spore Coat Polysaccharide Biosynthesis Protein SpsA, Chain A"/>
    <property type="match status" value="1"/>
</dbReference>
<feature type="binding site" evidence="18">
    <location>
        <position position="154"/>
    </location>
    <ligand>
        <name>UDP-N-acetyl-alpha-D-glucosamine</name>
        <dbReference type="ChEBI" id="CHEBI:57705"/>
    </ligand>
</feature>
<dbReference type="Pfam" id="PF00132">
    <property type="entry name" value="Hexapep"/>
    <property type="match status" value="2"/>
</dbReference>
<dbReference type="EMBL" id="DVGB01000044">
    <property type="protein sequence ID" value="HIR01345.1"/>
    <property type="molecule type" value="Genomic_DNA"/>
</dbReference>
<keyword evidence="5 18" id="KW-0808">Transferase</keyword>
<dbReference type="InterPro" id="IPR038009">
    <property type="entry name" value="GlmU_C_LbH"/>
</dbReference>
<feature type="region of interest" description="N-acetyltransferase" evidence="18">
    <location>
        <begin position="251"/>
        <end position="457"/>
    </location>
</feature>
<feature type="binding site" evidence="18">
    <location>
        <position position="379"/>
    </location>
    <ligand>
        <name>acetyl-CoA</name>
        <dbReference type="ChEBI" id="CHEBI:57288"/>
    </ligand>
</feature>
<proteinExistence type="inferred from homology"/>
<evidence type="ECO:0000256" key="9">
    <source>
        <dbReference type="ARBA" id="ARBA00022842"/>
    </source>
</evidence>
<evidence type="ECO:0000256" key="12">
    <source>
        <dbReference type="ARBA" id="ARBA00023268"/>
    </source>
</evidence>
<keyword evidence="13 18" id="KW-0012">Acyltransferase</keyword>
<feature type="binding site" evidence="18">
    <location>
        <position position="22"/>
    </location>
    <ligand>
        <name>UDP-N-acetyl-alpha-D-glucosamine</name>
        <dbReference type="ChEBI" id="CHEBI:57705"/>
    </ligand>
</feature>
<evidence type="ECO:0000256" key="3">
    <source>
        <dbReference type="ARBA" id="ARBA00007947"/>
    </source>
</evidence>
<evidence type="ECO:0000256" key="6">
    <source>
        <dbReference type="ARBA" id="ARBA00022695"/>
    </source>
</evidence>
<dbReference type="Proteomes" id="UP000824261">
    <property type="component" value="Unassembled WGS sequence"/>
</dbReference>
<accession>A0A9D1A033</accession>
<dbReference type="Gene3D" id="2.160.10.10">
    <property type="entry name" value="Hexapeptide repeat proteins"/>
    <property type="match status" value="1"/>
</dbReference>
<evidence type="ECO:0000313" key="20">
    <source>
        <dbReference type="EMBL" id="HIR01345.1"/>
    </source>
</evidence>
<sequence>MEASAIILAAGEGTRMKSKKPKVAHEVLGKPLIRWVVDAAHQAGMQDVVCVLGHAREQVIPLVEKDTTIVFQEQRLGTGDAVNACREAMAGKTGSVVVLSGDSPLITPSTIESLVRVRESENAAMVVLTMELDEPFGYGRIVRAADGTVERIVEQKDCSAEEAALTECNSGFYCFDVEVLFWALSQVNNDNAQGEYYLTDVLEICRRAGHKVISFSTGDPSECAGVNSRAQLAAATKAAQQRINAYHLAQGVTMTDPELVWIGPDVQIGRDVEILPLTMLMGSTVVGEDCVLGPNTRLTDTKVGCGCTIDETVALEAVLDDGATCGPRAYLRPGAHLCEGAKAGTHVEIKKSTVGAGSKVPHLSYIGDATIGTGVNIGAGTITCNYDGANKHKTFIGDDVFVGSDTMLVAPVTVGDRALIGAGSVITKDVSEGALGLGRARQTELPGWADAHRKTKE</sequence>
<feature type="region of interest" description="Pyrophosphorylase" evidence="18">
    <location>
        <begin position="1"/>
        <end position="229"/>
    </location>
</feature>
<dbReference type="GO" id="GO:0000287">
    <property type="term" value="F:magnesium ion binding"/>
    <property type="evidence" value="ECO:0007669"/>
    <property type="project" value="UniProtKB-UniRule"/>
</dbReference>
<feature type="binding site" evidence="18">
    <location>
        <position position="376"/>
    </location>
    <ligand>
        <name>UDP-N-acetyl-alpha-D-glucosamine</name>
        <dbReference type="ChEBI" id="CHEBI:57705"/>
    </ligand>
</feature>
<comment type="subcellular location">
    <subcellularLocation>
        <location evidence="1 18">Cytoplasm</location>
    </subcellularLocation>
</comment>
<comment type="similarity">
    <text evidence="3 18">In the N-terminal section; belongs to the N-acetylglucosamine-1-phosphate uridyltransferase family.</text>
</comment>
<dbReference type="InterPro" id="IPR011004">
    <property type="entry name" value="Trimer_LpxA-like_sf"/>
</dbReference>
<comment type="subunit">
    <text evidence="18">Homotrimer.</text>
</comment>
<feature type="binding site" evidence="18">
    <location>
        <position position="227"/>
    </location>
    <ligand>
        <name>UDP-N-acetyl-alpha-D-glucosamine</name>
        <dbReference type="ChEBI" id="CHEBI:57705"/>
    </ligand>
</feature>
<dbReference type="GO" id="GO:0003977">
    <property type="term" value="F:UDP-N-acetylglucosamine diphosphorylase activity"/>
    <property type="evidence" value="ECO:0007669"/>
    <property type="project" value="UniProtKB-UniRule"/>
</dbReference>
<evidence type="ECO:0000313" key="21">
    <source>
        <dbReference type="Proteomes" id="UP000824261"/>
    </source>
</evidence>
<feature type="binding site" evidence="18">
    <location>
        <position position="227"/>
    </location>
    <ligand>
        <name>Mg(2+)</name>
        <dbReference type="ChEBI" id="CHEBI:18420"/>
    </ligand>
</feature>
<dbReference type="GO" id="GO:0009252">
    <property type="term" value="P:peptidoglycan biosynthetic process"/>
    <property type="evidence" value="ECO:0007669"/>
    <property type="project" value="UniProtKB-UniRule"/>
</dbReference>
<dbReference type="InterPro" id="IPR029044">
    <property type="entry name" value="Nucleotide-diphossugar_trans"/>
</dbReference>
<dbReference type="CDD" id="cd02540">
    <property type="entry name" value="GT2_GlmU_N_bac"/>
    <property type="match status" value="1"/>
</dbReference>
<dbReference type="GO" id="GO:0019134">
    <property type="term" value="F:glucosamine-1-phosphate N-acetyltransferase activity"/>
    <property type="evidence" value="ECO:0007669"/>
    <property type="project" value="UniProtKB-UniRule"/>
</dbReference>
<keyword evidence="12 18" id="KW-0511">Multifunctional enzyme</keyword>
<dbReference type="GO" id="GO:0006048">
    <property type="term" value="P:UDP-N-acetylglucosamine biosynthetic process"/>
    <property type="evidence" value="ECO:0007669"/>
    <property type="project" value="InterPro"/>
</dbReference>
<dbReference type="EC" id="2.3.1.157" evidence="18"/>
<dbReference type="EC" id="2.7.7.23" evidence="18"/>
<dbReference type="InterPro" id="IPR025877">
    <property type="entry name" value="MobA-like_NTP_Trfase"/>
</dbReference>
<name>A0A9D1A033_9ACTN</name>
<dbReference type="Pfam" id="PF12804">
    <property type="entry name" value="NTP_transf_3"/>
    <property type="match status" value="1"/>
</dbReference>
<reference evidence="20" key="1">
    <citation type="submission" date="2020-10" db="EMBL/GenBank/DDBJ databases">
        <authorList>
            <person name="Gilroy R."/>
        </authorList>
    </citation>
    <scope>NUCLEOTIDE SEQUENCE</scope>
    <source>
        <strain evidence="20">ChiGjej1B1-2707</strain>
    </source>
</reference>
<dbReference type="PANTHER" id="PTHR43584:SF3">
    <property type="entry name" value="BIFUNCTIONAL PROTEIN GLMU"/>
    <property type="match status" value="1"/>
</dbReference>
<dbReference type="GO" id="GO:0005737">
    <property type="term" value="C:cytoplasm"/>
    <property type="evidence" value="ECO:0007669"/>
    <property type="project" value="UniProtKB-SubCell"/>
</dbReference>
<dbReference type="CDD" id="cd03353">
    <property type="entry name" value="LbH_GlmU_C"/>
    <property type="match status" value="1"/>
</dbReference>
<feature type="binding site" evidence="18">
    <location>
        <position position="439"/>
    </location>
    <ligand>
        <name>acetyl-CoA</name>
        <dbReference type="ChEBI" id="CHEBI:57288"/>
    </ligand>
</feature>
<feature type="binding site" evidence="18">
    <location>
        <position position="365"/>
    </location>
    <ligand>
        <name>UDP-N-acetyl-alpha-D-glucosamine</name>
        <dbReference type="ChEBI" id="CHEBI:57705"/>
    </ligand>
</feature>
<keyword evidence="10 18" id="KW-0133">Cell shape</keyword>
<dbReference type="GO" id="GO:0009245">
    <property type="term" value="P:lipid A biosynthetic process"/>
    <property type="evidence" value="ECO:0007669"/>
    <property type="project" value="UniProtKB-UniRule"/>
</dbReference>
<comment type="pathway">
    <text evidence="18">Nucleotide-sugar biosynthesis; UDP-N-acetyl-alpha-D-glucosamine biosynthesis; UDP-N-acetyl-alpha-D-glucosamine from N-acetyl-alpha-D-glucosamine 1-phosphate: step 1/1.</text>
</comment>
<reference evidence="20" key="2">
    <citation type="journal article" date="2021" name="PeerJ">
        <title>Extensive microbial diversity within the chicken gut microbiome revealed by metagenomics and culture.</title>
        <authorList>
            <person name="Gilroy R."/>
            <person name="Ravi A."/>
            <person name="Getino M."/>
            <person name="Pursley I."/>
            <person name="Horton D.L."/>
            <person name="Alikhan N.F."/>
            <person name="Baker D."/>
            <person name="Gharbi K."/>
            <person name="Hall N."/>
            <person name="Watson M."/>
            <person name="Adriaenssens E.M."/>
            <person name="Foster-Nyarko E."/>
            <person name="Jarju S."/>
            <person name="Secka A."/>
            <person name="Antonio M."/>
            <person name="Oren A."/>
            <person name="Chaudhuri R.R."/>
            <person name="La Ragione R."/>
            <person name="Hildebrand F."/>
            <person name="Pallen M.J."/>
        </authorList>
    </citation>
    <scope>NUCLEOTIDE SEQUENCE</scope>
    <source>
        <strain evidence="20">ChiGjej1B1-2707</strain>
    </source>
</reference>
<gene>
    <name evidence="18 20" type="primary">glmU</name>
    <name evidence="20" type="ORF">IAA69_03685</name>
</gene>
<comment type="pathway">
    <text evidence="18">Nucleotide-sugar biosynthesis; UDP-N-acetyl-alpha-D-glucosamine biosynthesis; N-acetyl-alpha-D-glucosamine 1-phosphate from alpha-D-glucosamine 6-phosphate (route II): step 2/2.</text>
</comment>